<keyword evidence="3" id="KW-1185">Reference proteome</keyword>
<evidence type="ECO:0000313" key="3">
    <source>
        <dbReference type="Proteomes" id="UP000327044"/>
    </source>
</evidence>
<reference evidence="2 3" key="1">
    <citation type="journal article" date="2018" name="Elife">
        <title>Firefly genomes illuminate parallel origins of bioluminescence in beetles.</title>
        <authorList>
            <person name="Fallon T.R."/>
            <person name="Lower S.E."/>
            <person name="Chang C.H."/>
            <person name="Bessho-Uehara M."/>
            <person name="Martin G.J."/>
            <person name="Bewick A.J."/>
            <person name="Behringer M."/>
            <person name="Debat H.J."/>
            <person name="Wong I."/>
            <person name="Day J.C."/>
            <person name="Suvorov A."/>
            <person name="Silva C.J."/>
            <person name="Stanger-Hall K.F."/>
            <person name="Hall D.W."/>
            <person name="Schmitz R.J."/>
            <person name="Nelson D.R."/>
            <person name="Lewis S.M."/>
            <person name="Shigenobu S."/>
            <person name="Bybee S.M."/>
            <person name="Larracuente A.M."/>
            <person name="Oba Y."/>
            <person name="Weng J.K."/>
        </authorList>
    </citation>
    <scope>NUCLEOTIDE SEQUENCE [LARGE SCALE GENOMIC DNA]</scope>
    <source>
        <strain evidence="2">1611_PpyrPB1</strain>
        <tissue evidence="2">Whole body</tissue>
    </source>
</reference>
<gene>
    <name evidence="2" type="ORF">PPYR_06521</name>
</gene>
<evidence type="ECO:0000256" key="1">
    <source>
        <dbReference type="SAM" id="Coils"/>
    </source>
</evidence>
<organism evidence="2 3">
    <name type="scientific">Photinus pyralis</name>
    <name type="common">Common eastern firefly</name>
    <name type="synonym">Lampyris pyralis</name>
    <dbReference type="NCBI Taxonomy" id="7054"/>
    <lineage>
        <taxon>Eukaryota</taxon>
        <taxon>Metazoa</taxon>
        <taxon>Ecdysozoa</taxon>
        <taxon>Arthropoda</taxon>
        <taxon>Hexapoda</taxon>
        <taxon>Insecta</taxon>
        <taxon>Pterygota</taxon>
        <taxon>Neoptera</taxon>
        <taxon>Endopterygota</taxon>
        <taxon>Coleoptera</taxon>
        <taxon>Polyphaga</taxon>
        <taxon>Elateriformia</taxon>
        <taxon>Elateroidea</taxon>
        <taxon>Lampyridae</taxon>
        <taxon>Lampyrinae</taxon>
        <taxon>Photinus</taxon>
    </lineage>
</organism>
<dbReference type="AlphaFoldDB" id="A0A5N4ATT2"/>
<evidence type="ECO:0000313" key="2">
    <source>
        <dbReference type="EMBL" id="KAB0800782.1"/>
    </source>
</evidence>
<dbReference type="InterPro" id="IPR004244">
    <property type="entry name" value="Transposase_22"/>
</dbReference>
<dbReference type="EMBL" id="VVIM01000004">
    <property type="protein sequence ID" value="KAB0800782.1"/>
    <property type="molecule type" value="Genomic_DNA"/>
</dbReference>
<dbReference type="Gene3D" id="3.30.70.1820">
    <property type="entry name" value="L1 transposable element, RRM domain"/>
    <property type="match status" value="1"/>
</dbReference>
<proteinExistence type="predicted"/>
<sequence>MENKIDLILLKLNDLDSKTDVTNNNVALLSSTIEELKNENTCLRQQVHLLEDRIDYLENQSRRNNVIFYNVEEHEKETWETTESNVRQIIHKEYGMQIHDTEVERAHRLGPNNNTTRPIIVKFNHFKVKDIIIKQAYKLKNTPFSVSHDFSKSVLQKRSLLKPYLIKSKELGHRAHLQYEKLAINGRKFTIEDLHSKGVTSPNDLGKLFTKVSSSSNINEIITRSKSDSKRLEQ</sequence>
<comment type="caution">
    <text evidence="2">The sequence shown here is derived from an EMBL/GenBank/DDBJ whole genome shotgun (WGS) entry which is preliminary data.</text>
</comment>
<dbReference type="Proteomes" id="UP000327044">
    <property type="component" value="Unassembled WGS sequence"/>
</dbReference>
<accession>A0A5N4ATT2</accession>
<keyword evidence="1" id="KW-0175">Coiled coil</keyword>
<name>A0A5N4ATT2_PHOPY</name>
<feature type="coiled-coil region" evidence="1">
    <location>
        <begin position="26"/>
        <end position="60"/>
    </location>
</feature>
<protein>
    <submittedName>
        <fullName evidence="2">Uncharacterized protein</fullName>
    </submittedName>
</protein>
<dbReference type="InParanoid" id="A0A5N4ATT2"/>
<dbReference type="PANTHER" id="PTHR11505">
    <property type="entry name" value="L1 TRANSPOSABLE ELEMENT-RELATED"/>
    <property type="match status" value="1"/>
</dbReference>